<evidence type="ECO:0000313" key="3">
    <source>
        <dbReference type="Proteomes" id="UP001215280"/>
    </source>
</evidence>
<feature type="region of interest" description="Disordered" evidence="1">
    <location>
        <begin position="393"/>
        <end position="447"/>
    </location>
</feature>
<feature type="region of interest" description="Disordered" evidence="1">
    <location>
        <begin position="486"/>
        <end position="508"/>
    </location>
</feature>
<protein>
    <submittedName>
        <fullName evidence="2">Uncharacterized protein</fullName>
    </submittedName>
</protein>
<evidence type="ECO:0000313" key="2">
    <source>
        <dbReference type="EMBL" id="KAJ7721180.1"/>
    </source>
</evidence>
<dbReference type="AlphaFoldDB" id="A0AAD7HIQ7"/>
<dbReference type="EMBL" id="JARJLG010000271">
    <property type="protein sequence ID" value="KAJ7721180.1"/>
    <property type="molecule type" value="Genomic_DNA"/>
</dbReference>
<feature type="compositionally biased region" description="Low complexity" evidence="1">
    <location>
        <begin position="417"/>
        <end position="426"/>
    </location>
</feature>
<comment type="caution">
    <text evidence="2">The sequence shown here is derived from an EMBL/GenBank/DDBJ whole genome shotgun (WGS) entry which is preliminary data.</text>
</comment>
<gene>
    <name evidence="2" type="ORF">DFH07DRAFT_858071</name>
</gene>
<feature type="region of interest" description="Disordered" evidence="1">
    <location>
        <begin position="649"/>
        <end position="673"/>
    </location>
</feature>
<accession>A0AAD7HIQ7</accession>
<sequence length="673" mass="74772">MFSAVNKMMLAISKTQAPSKPLATGQIARDIDTDASPVASSTRQRTRTRTTSLKGLATCRPQTCTVTVISTSHALTATAFIQRTDPTVVPVFVATHTTTEEYVMVSPPKEELETTQTKNVHNPDASERVYEADEHLNTRSCEGVGATQGQAWCCTNDAHAKVVQKCQQRQNSALMTTETIELLDALYRERHTVVWEAEISVVPHIALTSADESWDDFVARYSNQLNPQCFGDYLNVPLTIPVSSPFGSTHPPSKFDAPVTVFSPSRFVASVHLSLTTHAPYQALFAQKHTYKAVAYVACLAGASLRAYYENPTILQQLDKLYVFAWSDPAAPLLQLWRNCAMVTIHQSEHPFRGVPHIVVSCALPSSPWDAEVPEQDECFLTLPMWEYMKIGQEEDEEETEEAELEEGHIDDDEGYAAEQEQAWSESEAESEEARTPSPPLRPTIPFRRRSSGLADVFEEEAEEDMSDVPSVTETRFRHAWLLADDDDDDSVSGYPAPSAFTPPSSMAPRFSARFSFHASLPGIGEASREDAYRPLSEDYKPLWTRQARLPASPPVQSDPEAARTHSDSDGARDVDSESLYTDARERLDDSETDQSQYVDAAETDVEPSEDEYRYRAHDVLRPSCNIFVNDGDESDVAPFPRIKPITIPAPTFDWSDSLDSDSLPSPSFEDAP</sequence>
<feature type="compositionally biased region" description="Basic and acidic residues" evidence="1">
    <location>
        <begin position="561"/>
        <end position="576"/>
    </location>
</feature>
<evidence type="ECO:0000256" key="1">
    <source>
        <dbReference type="SAM" id="MobiDB-lite"/>
    </source>
</evidence>
<feature type="compositionally biased region" description="Low complexity" evidence="1">
    <location>
        <begin position="656"/>
        <end position="673"/>
    </location>
</feature>
<feature type="compositionally biased region" description="Acidic residues" evidence="1">
    <location>
        <begin position="394"/>
        <end position="416"/>
    </location>
</feature>
<feature type="region of interest" description="Disordered" evidence="1">
    <location>
        <begin position="21"/>
        <end position="49"/>
    </location>
</feature>
<dbReference type="Proteomes" id="UP001215280">
    <property type="component" value="Unassembled WGS sequence"/>
</dbReference>
<proteinExistence type="predicted"/>
<feature type="region of interest" description="Disordered" evidence="1">
    <location>
        <begin position="544"/>
        <end position="611"/>
    </location>
</feature>
<organism evidence="2 3">
    <name type="scientific">Mycena maculata</name>
    <dbReference type="NCBI Taxonomy" id="230809"/>
    <lineage>
        <taxon>Eukaryota</taxon>
        <taxon>Fungi</taxon>
        <taxon>Dikarya</taxon>
        <taxon>Basidiomycota</taxon>
        <taxon>Agaricomycotina</taxon>
        <taxon>Agaricomycetes</taxon>
        <taxon>Agaricomycetidae</taxon>
        <taxon>Agaricales</taxon>
        <taxon>Marasmiineae</taxon>
        <taxon>Mycenaceae</taxon>
        <taxon>Mycena</taxon>
    </lineage>
</organism>
<keyword evidence="3" id="KW-1185">Reference proteome</keyword>
<name>A0AAD7HIQ7_9AGAR</name>
<reference evidence="2" key="1">
    <citation type="submission" date="2023-03" db="EMBL/GenBank/DDBJ databases">
        <title>Massive genome expansion in bonnet fungi (Mycena s.s.) driven by repeated elements and novel gene families across ecological guilds.</title>
        <authorList>
            <consortium name="Lawrence Berkeley National Laboratory"/>
            <person name="Harder C.B."/>
            <person name="Miyauchi S."/>
            <person name="Viragh M."/>
            <person name="Kuo A."/>
            <person name="Thoen E."/>
            <person name="Andreopoulos B."/>
            <person name="Lu D."/>
            <person name="Skrede I."/>
            <person name="Drula E."/>
            <person name="Henrissat B."/>
            <person name="Morin E."/>
            <person name="Kohler A."/>
            <person name="Barry K."/>
            <person name="LaButti K."/>
            <person name="Morin E."/>
            <person name="Salamov A."/>
            <person name="Lipzen A."/>
            <person name="Mereny Z."/>
            <person name="Hegedus B."/>
            <person name="Baldrian P."/>
            <person name="Stursova M."/>
            <person name="Weitz H."/>
            <person name="Taylor A."/>
            <person name="Grigoriev I.V."/>
            <person name="Nagy L.G."/>
            <person name="Martin F."/>
            <person name="Kauserud H."/>
        </authorList>
    </citation>
    <scope>NUCLEOTIDE SEQUENCE</scope>
    <source>
        <strain evidence="2">CBHHK188m</strain>
    </source>
</reference>